<dbReference type="EMBL" id="FAOO01000011">
    <property type="protein sequence ID" value="CUU06978.1"/>
    <property type="molecule type" value="Genomic_DNA"/>
</dbReference>
<organism evidence="5 6">
    <name type="scientific">Candidatus Thermokryptus mobilis</name>
    <dbReference type="NCBI Taxonomy" id="1643428"/>
    <lineage>
        <taxon>Bacteria</taxon>
        <taxon>Pseudomonadati</taxon>
        <taxon>Candidatus Kryptoniota</taxon>
        <taxon>Candidatus Thermokryptus</taxon>
    </lineage>
</organism>
<dbReference type="OrthoDB" id="9809841at2"/>
<dbReference type="InterPro" id="IPR049383">
    <property type="entry name" value="UbiD-like_N"/>
</dbReference>
<evidence type="ECO:0000259" key="4">
    <source>
        <dbReference type="Pfam" id="PF20696"/>
    </source>
</evidence>
<dbReference type="InterPro" id="IPR022390">
    <property type="entry name" value="HBDC"/>
</dbReference>
<accession>A0A0S4N6Q8</accession>
<dbReference type="NCBIfam" id="TIGR03701">
    <property type="entry name" value="mena_SCO4490"/>
    <property type="match status" value="1"/>
</dbReference>
<dbReference type="STRING" id="1643428.GCA_001442855_01632"/>
<protein>
    <submittedName>
        <fullName evidence="5">4-hydroxy-3-polyprenylbenzoate decarboxylase</fullName>
    </submittedName>
</protein>
<dbReference type="Pfam" id="PF20696">
    <property type="entry name" value="UbiD_C"/>
    <property type="match status" value="2"/>
</dbReference>
<feature type="domain" description="3-octaprenyl-4-hydroxybenzoate carboxy-lyase-like C-terminal" evidence="4">
    <location>
        <begin position="318"/>
        <end position="441"/>
    </location>
</feature>
<proteinExistence type="inferred from homology"/>
<evidence type="ECO:0000313" key="5">
    <source>
        <dbReference type="EMBL" id="CUU06978.1"/>
    </source>
</evidence>
<feature type="domain" description="3-octaprenyl-4-hydroxybenzoate carboxy-lyase-like Rift-related" evidence="2">
    <location>
        <begin position="116"/>
        <end position="312"/>
    </location>
</feature>
<comment type="similarity">
    <text evidence="1">Belongs to the UbiD family.</text>
</comment>
<dbReference type="InterPro" id="IPR048304">
    <property type="entry name" value="UbiD_Rift_dom"/>
</dbReference>
<reference evidence="6" key="1">
    <citation type="submission" date="2015-11" db="EMBL/GenBank/DDBJ databases">
        <authorList>
            <person name="Varghese N."/>
        </authorList>
    </citation>
    <scope>NUCLEOTIDE SEQUENCE [LARGE SCALE GENOMIC DNA]</scope>
</reference>
<evidence type="ECO:0000259" key="2">
    <source>
        <dbReference type="Pfam" id="PF01977"/>
    </source>
</evidence>
<feature type="domain" description="3-octaprenyl-4-hydroxybenzoate carboxy-lyase-like C-terminal" evidence="4">
    <location>
        <begin position="476"/>
        <end position="560"/>
    </location>
</feature>
<dbReference type="SUPFAM" id="SSF50475">
    <property type="entry name" value="FMN-binding split barrel"/>
    <property type="match status" value="1"/>
</dbReference>
<dbReference type="SUPFAM" id="SSF143968">
    <property type="entry name" value="UbiD C-terminal domain-like"/>
    <property type="match status" value="2"/>
</dbReference>
<dbReference type="InterPro" id="IPR002830">
    <property type="entry name" value="UbiD"/>
</dbReference>
<feature type="domain" description="3-octaprenyl-4-hydroxybenzoate carboxy-lyase-like N-terminal" evidence="3">
    <location>
        <begin position="9"/>
        <end position="86"/>
    </location>
</feature>
<dbReference type="InterPro" id="IPR049381">
    <property type="entry name" value="UbiD-like_C"/>
</dbReference>
<dbReference type="GO" id="GO:0005737">
    <property type="term" value="C:cytoplasm"/>
    <property type="evidence" value="ECO:0007669"/>
    <property type="project" value="TreeGrafter"/>
</dbReference>
<dbReference type="AlphaFoldDB" id="A0A0S4N6Q8"/>
<keyword evidence="6" id="KW-1185">Reference proteome</keyword>
<dbReference type="Pfam" id="PF01977">
    <property type="entry name" value="UbiD"/>
    <property type="match status" value="1"/>
</dbReference>
<dbReference type="NCBIfam" id="TIGR00148">
    <property type="entry name" value="UbiD family decarboxylase"/>
    <property type="match status" value="1"/>
</dbReference>
<dbReference type="RefSeq" id="WP_140945401.1">
    <property type="nucleotide sequence ID" value="NZ_FAOO01000011.1"/>
</dbReference>
<gene>
    <name evidence="5" type="ORF">JGI1_01667</name>
</gene>
<dbReference type="Proteomes" id="UP000320623">
    <property type="component" value="Unassembled WGS sequence"/>
</dbReference>
<dbReference type="Pfam" id="PF20695">
    <property type="entry name" value="UbiD_N"/>
    <property type="match status" value="1"/>
</dbReference>
<sequence length="596" mass="67741">MASNLRTFLKLLEERGELKEINAEVSTELEITEIADRVVKSGGPALLFKNVNGSKFPIVINLFGTYERTKLALGCEPSELFQWLIEILTEKPSLKKILSKRKNILKLLKSLTPKIVNKAPVQEVVNLNPSLFDIPALKCWPKDGGKFLTLPLVITHDPETQKRNVGMYRIQIYDEKTAGLHWQSHKTGAYHYWKAEKLGKKLPVAIALGGHPALIFSAIAPLPPNFDELMFASYLLGEKIHLVKAKTIPILVPADAEFIIEGYAEPFERRIEGPFGDHFGYYSLSEPFPVLHVTAITHRKDAIYPATIVGKPPMEDAWIGKAISEIFFPIIKFQIPEIVKMNLSIEAGFHNLGIISVESYFPRQAVKAMMGIWGLGQLSLTKILIAVDKTVNPEDLKSVAVEVLKWVDFQQDLIFVRDAHTDTLDVAGPTTDHGSKLGIDATVKKDRAPFKIEKIDLAPLKGKSEIIDEIRPIDGIIILKIKKRKPFQAREVANEVWNLDKGKRVRILFIVDEEIDIQDKTELIWGLFTRFDPERDIFFDERALDYRVLPKFGQRVGIDCTRKTQEEGHFKPWLEIIKMDDEIKERVSKRWKEFGL</sequence>
<dbReference type="PANTHER" id="PTHR30108:SF17">
    <property type="entry name" value="FERULIC ACID DECARBOXYLASE 1"/>
    <property type="match status" value="1"/>
</dbReference>
<dbReference type="Gene3D" id="3.40.1670.10">
    <property type="entry name" value="UbiD C-terminal domain-like"/>
    <property type="match status" value="2"/>
</dbReference>
<dbReference type="GO" id="GO:0016831">
    <property type="term" value="F:carboxy-lyase activity"/>
    <property type="evidence" value="ECO:0007669"/>
    <property type="project" value="InterPro"/>
</dbReference>
<evidence type="ECO:0000313" key="6">
    <source>
        <dbReference type="Proteomes" id="UP000320623"/>
    </source>
</evidence>
<evidence type="ECO:0000256" key="1">
    <source>
        <dbReference type="ARBA" id="ARBA00010021"/>
    </source>
</evidence>
<dbReference type="PANTHER" id="PTHR30108">
    <property type="entry name" value="3-OCTAPRENYL-4-HYDROXYBENZOATE CARBOXY-LYASE-RELATED"/>
    <property type="match status" value="1"/>
</dbReference>
<name>A0A0S4N6Q8_9BACT</name>
<evidence type="ECO:0000259" key="3">
    <source>
        <dbReference type="Pfam" id="PF20695"/>
    </source>
</evidence>